<evidence type="ECO:0000313" key="3">
    <source>
        <dbReference type="Proteomes" id="UP001174936"/>
    </source>
</evidence>
<proteinExistence type="predicted"/>
<feature type="transmembrane region" description="Helical" evidence="1">
    <location>
        <begin position="87"/>
        <end position="105"/>
    </location>
</feature>
<feature type="transmembrane region" description="Helical" evidence="1">
    <location>
        <begin position="247"/>
        <end position="272"/>
    </location>
</feature>
<feature type="transmembrane region" description="Helical" evidence="1">
    <location>
        <begin position="151"/>
        <end position="169"/>
    </location>
</feature>
<name>A0AA39YBT3_9PEZI</name>
<accession>A0AA39YBT3</accession>
<keyword evidence="1" id="KW-0812">Transmembrane</keyword>
<keyword evidence="3" id="KW-1185">Reference proteome</keyword>
<feature type="transmembrane region" description="Helical" evidence="1">
    <location>
        <begin position="314"/>
        <end position="338"/>
    </location>
</feature>
<protein>
    <submittedName>
        <fullName evidence="2">Uncharacterized protein</fullName>
    </submittedName>
</protein>
<evidence type="ECO:0000313" key="2">
    <source>
        <dbReference type="EMBL" id="KAK0649741.1"/>
    </source>
</evidence>
<feature type="transmembrane region" description="Helical" evidence="1">
    <location>
        <begin position="209"/>
        <end position="235"/>
    </location>
</feature>
<keyword evidence="1" id="KW-0472">Membrane</keyword>
<dbReference type="EMBL" id="JAULSV010000003">
    <property type="protein sequence ID" value="KAK0649741.1"/>
    <property type="molecule type" value="Genomic_DNA"/>
</dbReference>
<dbReference type="AlphaFoldDB" id="A0AA39YBT3"/>
<dbReference type="Proteomes" id="UP001174936">
    <property type="component" value="Unassembled WGS sequence"/>
</dbReference>
<keyword evidence="1" id="KW-1133">Transmembrane helix</keyword>
<reference evidence="2" key="1">
    <citation type="submission" date="2023-06" db="EMBL/GenBank/DDBJ databases">
        <title>Genome-scale phylogeny and comparative genomics of the fungal order Sordariales.</title>
        <authorList>
            <consortium name="Lawrence Berkeley National Laboratory"/>
            <person name="Hensen N."/>
            <person name="Bonometti L."/>
            <person name="Westerberg I."/>
            <person name="Brannstrom I.O."/>
            <person name="Guillou S."/>
            <person name="Cros-Aarteil S."/>
            <person name="Calhoun S."/>
            <person name="Haridas S."/>
            <person name="Kuo A."/>
            <person name="Mondo S."/>
            <person name="Pangilinan J."/>
            <person name="Riley R."/>
            <person name="Labutti K."/>
            <person name="Andreopoulos B."/>
            <person name="Lipzen A."/>
            <person name="Chen C."/>
            <person name="Yanf M."/>
            <person name="Daum C."/>
            <person name="Ng V."/>
            <person name="Clum A."/>
            <person name="Steindorff A."/>
            <person name="Ohm R."/>
            <person name="Martin F."/>
            <person name="Silar P."/>
            <person name="Natvig D."/>
            <person name="Lalanne C."/>
            <person name="Gautier V."/>
            <person name="Ament-Velasquez S.L."/>
            <person name="Kruys A."/>
            <person name="Hutchinson M.I."/>
            <person name="Powell A.J."/>
            <person name="Barry K."/>
            <person name="Miller A.N."/>
            <person name="Grigoriev I.V."/>
            <person name="Debuchy R."/>
            <person name="Gladieux P."/>
            <person name="Thoren M.H."/>
            <person name="Johannesson H."/>
        </authorList>
    </citation>
    <scope>NUCLEOTIDE SEQUENCE</scope>
    <source>
        <strain evidence="2">SMH2532-1</strain>
    </source>
</reference>
<organism evidence="2 3">
    <name type="scientific">Cercophora newfieldiana</name>
    <dbReference type="NCBI Taxonomy" id="92897"/>
    <lineage>
        <taxon>Eukaryota</taxon>
        <taxon>Fungi</taxon>
        <taxon>Dikarya</taxon>
        <taxon>Ascomycota</taxon>
        <taxon>Pezizomycotina</taxon>
        <taxon>Sordariomycetes</taxon>
        <taxon>Sordariomycetidae</taxon>
        <taxon>Sordariales</taxon>
        <taxon>Lasiosphaeriaceae</taxon>
        <taxon>Cercophora</taxon>
    </lineage>
</organism>
<evidence type="ECO:0000256" key="1">
    <source>
        <dbReference type="SAM" id="Phobius"/>
    </source>
</evidence>
<gene>
    <name evidence="2" type="ORF">B0T16DRAFT_410635</name>
</gene>
<feature type="transmembrane region" description="Helical" evidence="1">
    <location>
        <begin position="181"/>
        <end position="203"/>
    </location>
</feature>
<sequence>MPESADLYRKTNRWLHLSHRWSNHLLQISQDELAIGGLHGTGRNSSGLASKFCGDGEHLCFPQQFAREEAIDFAFLFFWCSQMARRLFSFAAFWLVALFPIWSAAQNNASSANLPEQYQLCEKELEIQILQNTHGLVRVDATPTHAALEPGWPEVLATLTINLGIFLWSRFTEHGVYLNRFVSFLLPVGITALWFATFVVAQLKFTSAGWISASLTTTLALLATIVDWLVAVFVWGDSRRTQPFASGWVPVIIGTIGFIGTLEVACVFAAVVQRFVTSTEYGAVAYDINDSHGCIPRGGDANFPFLQQGVRSRIFSVIQLAQAVYSLAACFALVPFALRKGKRMVKEMMLDTGLSNPNAFGAWMNHLVAARGFARFMQTYLPVATLVSGAPMLLYGAIIATRGVPVAISGNCMLVELSPRFGFLDSEVDLWWRVLAGAVGH</sequence>
<comment type="caution">
    <text evidence="2">The sequence shown here is derived from an EMBL/GenBank/DDBJ whole genome shotgun (WGS) entry which is preliminary data.</text>
</comment>